<dbReference type="EMBL" id="KZ613486">
    <property type="protein sequence ID" value="PMD20065.1"/>
    <property type="molecule type" value="Genomic_DNA"/>
</dbReference>
<evidence type="ECO:0000256" key="1">
    <source>
        <dbReference type="SAM" id="MobiDB-lite"/>
    </source>
</evidence>
<evidence type="ECO:0000313" key="2">
    <source>
        <dbReference type="EMBL" id="PMD20065.1"/>
    </source>
</evidence>
<dbReference type="Proteomes" id="UP000235672">
    <property type="component" value="Unassembled WGS sequence"/>
</dbReference>
<gene>
    <name evidence="2" type="ORF">NA56DRAFT_749954</name>
</gene>
<evidence type="ECO:0000313" key="3">
    <source>
        <dbReference type="Proteomes" id="UP000235672"/>
    </source>
</evidence>
<feature type="region of interest" description="Disordered" evidence="1">
    <location>
        <begin position="1"/>
        <end position="63"/>
    </location>
</feature>
<dbReference type="AlphaFoldDB" id="A0A2J6Q1B8"/>
<name>A0A2J6Q1B8_9HELO</name>
<protein>
    <submittedName>
        <fullName evidence="2">Uncharacterized protein</fullName>
    </submittedName>
</protein>
<keyword evidence="3" id="KW-1185">Reference proteome</keyword>
<organism evidence="2 3">
    <name type="scientific">Hyaloscypha hepaticicola</name>
    <dbReference type="NCBI Taxonomy" id="2082293"/>
    <lineage>
        <taxon>Eukaryota</taxon>
        <taxon>Fungi</taxon>
        <taxon>Dikarya</taxon>
        <taxon>Ascomycota</taxon>
        <taxon>Pezizomycotina</taxon>
        <taxon>Leotiomycetes</taxon>
        <taxon>Helotiales</taxon>
        <taxon>Hyaloscyphaceae</taxon>
        <taxon>Hyaloscypha</taxon>
    </lineage>
</organism>
<proteinExistence type="predicted"/>
<feature type="compositionally biased region" description="Polar residues" evidence="1">
    <location>
        <begin position="1"/>
        <end position="15"/>
    </location>
</feature>
<sequence>MTAQPSIMTESSHSWPETAVVTQPPHGTKSSHSGTSRDPSTITSYPHNQLTPSISKPSQGKGLNPKHVFEALMKLSPKENSTKLENDEKSMSRLLRKDQCWNENGFPTLWRGGMGAAGMVRSTSCQLNVLSYLIPFLISSFDVKLAQPLIPIRQLSWTSETGSRFSEQTGVHVQPETGKKDFLPWHRHVTTKLKALDASFPPVRCGAGNGERGTRISFSASPTCSPKAGTRVLLNFVIDPEIKPTRSGGSPSARTLIKLLGTELRMWRANEVAVPRAYAPVSRHRNVGYENKFSPKLPGPTLWDCEKANRK</sequence>
<feature type="compositionally biased region" description="Polar residues" evidence="1">
    <location>
        <begin position="28"/>
        <end position="58"/>
    </location>
</feature>
<reference evidence="2 3" key="1">
    <citation type="submission" date="2016-05" db="EMBL/GenBank/DDBJ databases">
        <title>A degradative enzymes factory behind the ericoid mycorrhizal symbiosis.</title>
        <authorList>
            <consortium name="DOE Joint Genome Institute"/>
            <person name="Martino E."/>
            <person name="Morin E."/>
            <person name="Grelet G."/>
            <person name="Kuo A."/>
            <person name="Kohler A."/>
            <person name="Daghino S."/>
            <person name="Barry K."/>
            <person name="Choi C."/>
            <person name="Cichocki N."/>
            <person name="Clum A."/>
            <person name="Copeland A."/>
            <person name="Hainaut M."/>
            <person name="Haridas S."/>
            <person name="Labutti K."/>
            <person name="Lindquist E."/>
            <person name="Lipzen A."/>
            <person name="Khouja H.-R."/>
            <person name="Murat C."/>
            <person name="Ohm R."/>
            <person name="Olson A."/>
            <person name="Spatafora J."/>
            <person name="Veneault-Fourrey C."/>
            <person name="Henrissat B."/>
            <person name="Grigoriev I."/>
            <person name="Martin F."/>
            <person name="Perotto S."/>
        </authorList>
    </citation>
    <scope>NUCLEOTIDE SEQUENCE [LARGE SCALE GENOMIC DNA]</scope>
    <source>
        <strain evidence="2 3">UAMH 7357</strain>
    </source>
</reference>
<accession>A0A2J6Q1B8</accession>